<protein>
    <submittedName>
        <fullName evidence="1">Multicopper oxidase</fullName>
        <ecNumber evidence="1">1.10.3.3</ecNumber>
    </submittedName>
</protein>
<gene>
    <name evidence="1" type="ORF">Lwal_0084</name>
</gene>
<dbReference type="Proteomes" id="UP000054729">
    <property type="component" value="Unassembled WGS sequence"/>
</dbReference>
<comment type="caution">
    <text evidence="1">The sequence shown here is derived from an EMBL/GenBank/DDBJ whole genome shotgun (WGS) entry which is preliminary data.</text>
</comment>
<name>A0A0W1AP54_9GAMM</name>
<accession>A0A0W1AP54</accession>
<dbReference type="STRING" id="66969.Lwal_0084"/>
<sequence>MLVTQFKPIYRPDADPFNNAQRPSYRGLYEPEYHKLDLYTNEAEVFKGNPENADIDVFYWHLISQFLVVKSGANYFNKPDMTPYWQPGIGIEGLIPYFMVRLNRLKRHWVSKQQQTQ</sequence>
<dbReference type="GO" id="GO:0008447">
    <property type="term" value="F:L-ascorbate oxidase activity"/>
    <property type="evidence" value="ECO:0007669"/>
    <property type="project" value="UniProtKB-EC"/>
</dbReference>
<evidence type="ECO:0000313" key="1">
    <source>
        <dbReference type="EMBL" id="KTD83048.1"/>
    </source>
</evidence>
<evidence type="ECO:0000313" key="2">
    <source>
        <dbReference type="Proteomes" id="UP000054729"/>
    </source>
</evidence>
<dbReference type="AlphaFoldDB" id="A0A0W1AP54"/>
<keyword evidence="2" id="KW-1185">Reference proteome</keyword>
<organism evidence="1 2">
    <name type="scientific">Legionella waltersii</name>
    <dbReference type="NCBI Taxonomy" id="66969"/>
    <lineage>
        <taxon>Bacteria</taxon>
        <taxon>Pseudomonadati</taxon>
        <taxon>Pseudomonadota</taxon>
        <taxon>Gammaproteobacteria</taxon>
        <taxon>Legionellales</taxon>
        <taxon>Legionellaceae</taxon>
        <taxon>Legionella</taxon>
    </lineage>
</organism>
<reference evidence="1 2" key="1">
    <citation type="submission" date="2015-11" db="EMBL/GenBank/DDBJ databases">
        <title>Genomic analysis of 38 Legionella species identifies large and diverse effector repertoires.</title>
        <authorList>
            <person name="Burstein D."/>
            <person name="Amaro F."/>
            <person name="Zusman T."/>
            <person name="Lifshitz Z."/>
            <person name="Cohen O."/>
            <person name="Gilbert J.A."/>
            <person name="Pupko T."/>
            <person name="Shuman H.A."/>
            <person name="Segal G."/>
        </authorList>
    </citation>
    <scope>NUCLEOTIDE SEQUENCE [LARGE SCALE GENOMIC DNA]</scope>
    <source>
        <strain evidence="1 2">ATCC 51914</strain>
    </source>
</reference>
<keyword evidence="1" id="KW-0560">Oxidoreductase</keyword>
<dbReference type="PATRIC" id="fig|66969.6.peg.95"/>
<dbReference type="EC" id="1.10.3.3" evidence="1"/>
<dbReference type="EMBL" id="LNZB01000003">
    <property type="protein sequence ID" value="KTD83048.1"/>
    <property type="molecule type" value="Genomic_DNA"/>
</dbReference>
<proteinExistence type="predicted"/>
<dbReference type="OrthoDB" id="9757546at2"/>